<gene>
    <name evidence="2" type="ORF">GGX14DRAFT_610946</name>
</gene>
<organism evidence="2 3">
    <name type="scientific">Mycena pura</name>
    <dbReference type="NCBI Taxonomy" id="153505"/>
    <lineage>
        <taxon>Eukaryota</taxon>
        <taxon>Fungi</taxon>
        <taxon>Dikarya</taxon>
        <taxon>Basidiomycota</taxon>
        <taxon>Agaricomycotina</taxon>
        <taxon>Agaricomycetes</taxon>
        <taxon>Agaricomycetidae</taxon>
        <taxon>Agaricales</taxon>
        <taxon>Marasmiineae</taxon>
        <taxon>Mycenaceae</taxon>
        <taxon>Mycena</taxon>
    </lineage>
</organism>
<dbReference type="Gene3D" id="3.80.10.10">
    <property type="entry name" value="Ribonuclease Inhibitor"/>
    <property type="match status" value="1"/>
</dbReference>
<sequence>MRIDPEEAREWLRVQMTVENVEEYDSDSDGSDLDPEHDFCAVSQELTIPNYTNTLPEETLYFIFRLALPPSWVLIHGGSLPPFPRPIWSADMCAKRAITGVCKTWHRIGVEFLYENVMLRSIGQLPAFVRTLETRRELGSFVRRLDVSCMIPRGYSLLYSTEMEKLFSLNLCPSLTHFTVNPSPAEGVVGLRAPIGTNSTITNLDIGMCDWVNYPDIYPSLAALSQTLASLSITLPADYDVGLPQLTFTHLENMRLDIRLSSVVPTAHWALPSLQRLCLPNWETWEAAPDQIGGKLRDFVTVYGRSLTYLEAPQITRTDLAQAVLESCPALVHLGLYVNGSHFLPAEGAGLHHARVATLDIFAHPSSTFIRARSLELSGVDIARVRSRFPRLRAWRYVDTGMNFLADLLPPPTLVVCNEGRFPEYDAPSSSYFAILMSDVGCADEDSDVDPDYVQPESSDSDEDTDDTDDEMDWEIDRDEALVIYQQTLRRLA</sequence>
<dbReference type="AlphaFoldDB" id="A0AAD6YD13"/>
<dbReference type="InterPro" id="IPR032675">
    <property type="entry name" value="LRR_dom_sf"/>
</dbReference>
<evidence type="ECO:0000313" key="2">
    <source>
        <dbReference type="EMBL" id="KAJ7214469.1"/>
    </source>
</evidence>
<protein>
    <recommendedName>
        <fullName evidence="4">F-box domain-containing protein</fullName>
    </recommendedName>
</protein>
<keyword evidence="3" id="KW-1185">Reference proteome</keyword>
<proteinExistence type="predicted"/>
<reference evidence="2" key="1">
    <citation type="submission" date="2023-03" db="EMBL/GenBank/DDBJ databases">
        <title>Massive genome expansion in bonnet fungi (Mycena s.s.) driven by repeated elements and novel gene families across ecological guilds.</title>
        <authorList>
            <consortium name="Lawrence Berkeley National Laboratory"/>
            <person name="Harder C.B."/>
            <person name="Miyauchi S."/>
            <person name="Viragh M."/>
            <person name="Kuo A."/>
            <person name="Thoen E."/>
            <person name="Andreopoulos B."/>
            <person name="Lu D."/>
            <person name="Skrede I."/>
            <person name="Drula E."/>
            <person name="Henrissat B."/>
            <person name="Morin E."/>
            <person name="Kohler A."/>
            <person name="Barry K."/>
            <person name="LaButti K."/>
            <person name="Morin E."/>
            <person name="Salamov A."/>
            <person name="Lipzen A."/>
            <person name="Mereny Z."/>
            <person name="Hegedus B."/>
            <person name="Baldrian P."/>
            <person name="Stursova M."/>
            <person name="Weitz H."/>
            <person name="Taylor A."/>
            <person name="Grigoriev I.V."/>
            <person name="Nagy L.G."/>
            <person name="Martin F."/>
            <person name="Kauserud H."/>
        </authorList>
    </citation>
    <scope>NUCLEOTIDE SEQUENCE</scope>
    <source>
        <strain evidence="2">9144</strain>
    </source>
</reference>
<comment type="caution">
    <text evidence="2">The sequence shown here is derived from an EMBL/GenBank/DDBJ whole genome shotgun (WGS) entry which is preliminary data.</text>
</comment>
<feature type="compositionally biased region" description="Acidic residues" evidence="1">
    <location>
        <begin position="459"/>
        <end position="475"/>
    </location>
</feature>
<dbReference type="Proteomes" id="UP001219525">
    <property type="component" value="Unassembled WGS sequence"/>
</dbReference>
<evidence type="ECO:0008006" key="4">
    <source>
        <dbReference type="Google" id="ProtNLM"/>
    </source>
</evidence>
<evidence type="ECO:0000313" key="3">
    <source>
        <dbReference type="Proteomes" id="UP001219525"/>
    </source>
</evidence>
<dbReference type="SUPFAM" id="SSF52058">
    <property type="entry name" value="L domain-like"/>
    <property type="match status" value="1"/>
</dbReference>
<evidence type="ECO:0000256" key="1">
    <source>
        <dbReference type="SAM" id="MobiDB-lite"/>
    </source>
</evidence>
<accession>A0AAD6YD13</accession>
<dbReference type="EMBL" id="JARJCW010000019">
    <property type="protein sequence ID" value="KAJ7214469.1"/>
    <property type="molecule type" value="Genomic_DNA"/>
</dbReference>
<name>A0AAD6YD13_9AGAR</name>
<feature type="region of interest" description="Disordered" evidence="1">
    <location>
        <begin position="446"/>
        <end position="475"/>
    </location>
</feature>